<gene>
    <name evidence="12" type="ORF">UW53_C0003G0066</name>
</gene>
<evidence type="ECO:0000259" key="10">
    <source>
        <dbReference type="Pfam" id="PF01087"/>
    </source>
</evidence>
<dbReference type="GO" id="GO:0006012">
    <property type="term" value="P:galactose metabolic process"/>
    <property type="evidence" value="ECO:0007669"/>
    <property type="project" value="UniProtKB-UniRule"/>
</dbReference>
<evidence type="ECO:0000256" key="2">
    <source>
        <dbReference type="ARBA" id="ARBA00010951"/>
    </source>
</evidence>
<evidence type="ECO:0000256" key="7">
    <source>
        <dbReference type="ARBA" id="ARBA00023277"/>
    </source>
</evidence>
<dbReference type="Proteomes" id="UP000034087">
    <property type="component" value="Unassembled WGS sequence"/>
</dbReference>
<evidence type="ECO:0000313" key="13">
    <source>
        <dbReference type="Proteomes" id="UP000034087"/>
    </source>
</evidence>
<evidence type="ECO:0000313" key="12">
    <source>
        <dbReference type="EMBL" id="KKT60155.1"/>
    </source>
</evidence>
<evidence type="ECO:0000256" key="4">
    <source>
        <dbReference type="ARBA" id="ARBA00022695"/>
    </source>
</evidence>
<dbReference type="PANTHER" id="PTHR42763">
    <property type="entry name" value="ADP-GLUCOSE PHOSPHORYLASE"/>
    <property type="match status" value="1"/>
</dbReference>
<evidence type="ECO:0000259" key="11">
    <source>
        <dbReference type="Pfam" id="PF02744"/>
    </source>
</evidence>
<comment type="similarity">
    <text evidence="2">Belongs to the galactose-1-phosphate uridylyltransferase type 1 family.</text>
</comment>
<keyword evidence="5" id="KW-0479">Metal-binding</keyword>
<feature type="domain" description="Galactose-1-phosphate uridyl transferase N-terminal" evidence="10">
    <location>
        <begin position="8"/>
        <end position="178"/>
    </location>
</feature>
<keyword evidence="7" id="KW-0119">Carbohydrate metabolism</keyword>
<evidence type="ECO:0000256" key="3">
    <source>
        <dbReference type="ARBA" id="ARBA00022679"/>
    </source>
</evidence>
<dbReference type="UniPathway" id="UPA00214"/>
<dbReference type="NCBIfam" id="TIGR00209">
    <property type="entry name" value="galT_1"/>
    <property type="match status" value="1"/>
</dbReference>
<dbReference type="Gene3D" id="3.30.428.10">
    <property type="entry name" value="HIT-like"/>
    <property type="match status" value="2"/>
</dbReference>
<evidence type="ECO:0000256" key="1">
    <source>
        <dbReference type="ARBA" id="ARBA00001947"/>
    </source>
</evidence>
<evidence type="ECO:0000256" key="6">
    <source>
        <dbReference type="ARBA" id="ARBA00022833"/>
    </source>
</evidence>
<dbReference type="Pfam" id="PF01087">
    <property type="entry name" value="GalP_UDP_transf"/>
    <property type="match status" value="1"/>
</dbReference>
<dbReference type="GO" id="GO:0008270">
    <property type="term" value="F:zinc ion binding"/>
    <property type="evidence" value="ECO:0007669"/>
    <property type="project" value="InterPro"/>
</dbReference>
<keyword evidence="6" id="KW-0862">Zinc</keyword>
<feature type="active site" description="Tele-UMP-histidine intermediate" evidence="9">
    <location>
        <position position="168"/>
    </location>
</feature>
<dbReference type="EMBL" id="LCIR01000003">
    <property type="protein sequence ID" value="KKT60155.1"/>
    <property type="molecule type" value="Genomic_DNA"/>
</dbReference>
<evidence type="ECO:0000256" key="9">
    <source>
        <dbReference type="PIRSR" id="PIRSR000808-1"/>
    </source>
</evidence>
<dbReference type="InterPro" id="IPR005849">
    <property type="entry name" value="GalP_Utransf_N"/>
</dbReference>
<dbReference type="Pfam" id="PF02744">
    <property type="entry name" value="GalP_UDP_tr_C"/>
    <property type="match status" value="1"/>
</dbReference>
<dbReference type="GO" id="GO:0008108">
    <property type="term" value="F:UDP-glucose:hexose-1-phosphate uridylyltransferase activity"/>
    <property type="evidence" value="ECO:0007669"/>
    <property type="project" value="UniProtKB-UniRule"/>
</dbReference>
<dbReference type="InterPro" id="IPR005850">
    <property type="entry name" value="GalP_Utransf_C"/>
</dbReference>
<protein>
    <recommendedName>
        <fullName evidence="8">Galactose-1-phosphate uridylyltransferase</fullName>
        <ecNumber evidence="8">2.7.7.12</ecNumber>
    </recommendedName>
</protein>
<dbReference type="InterPro" id="IPR053177">
    <property type="entry name" value="ADP-glucose_phosphorylase"/>
</dbReference>
<dbReference type="PIRSF" id="PIRSF000808">
    <property type="entry name" value="GalT"/>
    <property type="match status" value="1"/>
</dbReference>
<dbReference type="EC" id="2.7.7.12" evidence="8"/>
<dbReference type="InterPro" id="IPR036265">
    <property type="entry name" value="HIT-like_sf"/>
</dbReference>
<dbReference type="AlphaFoldDB" id="A0A0G1IM15"/>
<organism evidence="12 13">
    <name type="scientific">Candidatus Giovannonibacteria bacterium GW2011_GWA1_44_25</name>
    <dbReference type="NCBI Taxonomy" id="1618645"/>
    <lineage>
        <taxon>Bacteria</taxon>
        <taxon>Candidatus Giovannoniibacteriota</taxon>
    </lineage>
</organism>
<accession>A0A0G1IM15</accession>
<proteinExistence type="inferred from homology"/>
<keyword evidence="4 12" id="KW-0548">Nucleotidyltransferase</keyword>
<sequence length="332" mass="38320">MKTTIEFRKDPVSGDWVLVSTGIQKKPVFFKGEVSKPSPKSRCPFEDPQKSNQEKILLWFPAPGKKDLKDWWVAIFPNKYPVVERSNICPPLERCGIHETKIGVGFQEVIVTRSHDRHFGAMSKGEIELVIEAYQSRYQALSAESCVDYILIIHNHGSRAGATVPHPHSQVFAIPIIPPDVKRSIEGSRKYFHTHKRCVHCDVLRTEIKEKKRLIYQNKSFVVLAPYASRVAYEIRIFPKRHESRFEAIDQEQRNDLADALSVIFSRFIKTLKNPDYNFFIHTAPPKERHARHYHWHMEILPRIATWGGLELGAGIDVVKVAPEETARILRR</sequence>
<dbReference type="InterPro" id="IPR001937">
    <property type="entry name" value="GalP_UDPtransf1"/>
</dbReference>
<feature type="domain" description="Galactose-1-phosphate uridyl transferase C-terminal" evidence="11">
    <location>
        <begin position="189"/>
        <end position="299"/>
    </location>
</feature>
<comment type="caution">
    <text evidence="12">The sequence shown here is derived from an EMBL/GenBank/DDBJ whole genome shotgun (WGS) entry which is preliminary data.</text>
</comment>
<evidence type="ECO:0000256" key="8">
    <source>
        <dbReference type="NCBIfam" id="TIGR00209"/>
    </source>
</evidence>
<evidence type="ECO:0000256" key="5">
    <source>
        <dbReference type="ARBA" id="ARBA00022723"/>
    </source>
</evidence>
<name>A0A0G1IM15_9BACT</name>
<comment type="cofactor">
    <cofactor evidence="1">
        <name>Zn(2+)</name>
        <dbReference type="ChEBI" id="CHEBI:29105"/>
    </cofactor>
</comment>
<dbReference type="SUPFAM" id="SSF54197">
    <property type="entry name" value="HIT-like"/>
    <property type="match status" value="2"/>
</dbReference>
<reference evidence="12 13" key="1">
    <citation type="journal article" date="2015" name="Nature">
        <title>rRNA introns, odd ribosomes, and small enigmatic genomes across a large radiation of phyla.</title>
        <authorList>
            <person name="Brown C.T."/>
            <person name="Hug L.A."/>
            <person name="Thomas B.C."/>
            <person name="Sharon I."/>
            <person name="Castelle C.J."/>
            <person name="Singh A."/>
            <person name="Wilkins M.J."/>
            <person name="Williams K.H."/>
            <person name="Banfield J.F."/>
        </authorList>
    </citation>
    <scope>NUCLEOTIDE SEQUENCE [LARGE SCALE GENOMIC DNA]</scope>
</reference>
<dbReference type="PANTHER" id="PTHR42763:SF2">
    <property type="entry name" value="ADP-GLUCOSE PHOSPHORYLASE"/>
    <property type="match status" value="1"/>
</dbReference>
<keyword evidence="3 12" id="KW-0808">Transferase</keyword>